<feature type="transmembrane region" description="Helical" evidence="2">
    <location>
        <begin position="184"/>
        <end position="207"/>
    </location>
</feature>
<reference evidence="3 4" key="1">
    <citation type="submission" date="2023-01" db="EMBL/GenBank/DDBJ databases">
        <title>Analysis of 21 Apiospora genomes using comparative genomics revels a genus with tremendous synthesis potential of carbohydrate active enzymes and secondary metabolites.</title>
        <authorList>
            <person name="Sorensen T."/>
        </authorList>
    </citation>
    <scope>NUCLEOTIDE SEQUENCE [LARGE SCALE GENOMIC DNA]</scope>
    <source>
        <strain evidence="3 4">CBS 24483</strain>
    </source>
</reference>
<keyword evidence="4" id="KW-1185">Reference proteome</keyword>
<evidence type="ECO:0000256" key="1">
    <source>
        <dbReference type="SAM" id="MobiDB-lite"/>
    </source>
</evidence>
<proteinExistence type="predicted"/>
<accession>A0ABR1QA25</accession>
<evidence type="ECO:0000313" key="3">
    <source>
        <dbReference type="EMBL" id="KAK7949383.1"/>
    </source>
</evidence>
<feature type="region of interest" description="Disordered" evidence="1">
    <location>
        <begin position="6"/>
        <end position="58"/>
    </location>
</feature>
<feature type="compositionally biased region" description="Acidic residues" evidence="1">
    <location>
        <begin position="41"/>
        <end position="51"/>
    </location>
</feature>
<evidence type="ECO:0000256" key="2">
    <source>
        <dbReference type="SAM" id="Phobius"/>
    </source>
</evidence>
<feature type="compositionally biased region" description="Basic and acidic residues" evidence="1">
    <location>
        <begin position="22"/>
        <end position="40"/>
    </location>
</feature>
<protein>
    <submittedName>
        <fullName evidence="3">Uncharacterized protein</fullName>
    </submittedName>
</protein>
<dbReference type="Proteomes" id="UP001391051">
    <property type="component" value="Unassembled WGS sequence"/>
</dbReference>
<keyword evidence="2" id="KW-1133">Transmembrane helix</keyword>
<comment type="caution">
    <text evidence="3">The sequence shown here is derived from an EMBL/GenBank/DDBJ whole genome shotgun (WGS) entry which is preliminary data.</text>
</comment>
<gene>
    <name evidence="3" type="ORF">PG986_010269</name>
</gene>
<dbReference type="RefSeq" id="XP_066698889.1">
    <property type="nucleotide sequence ID" value="XM_066846491.1"/>
</dbReference>
<sequence length="231" mass="24866">MVAAAAAADNFRYHQQRTATPSRDRDYVPPNIADERHHLEEEDDGDYDDTNDPNKPAAPALHDALSRALDEGIAQELVNDPRGRGQAIAPDSTASVLVLPFNERFRHFAATNEVMMRRDRVPSTLSGLNIVVNPQCLSTLADSTTRASGLGLVWTIPSGFNNGLHVGLIVGIFAVTNVKAGANLIIIGVVMATFPIVSATVVALYVLHDYQGQTPGQLHQYNNIDSTGPSS</sequence>
<dbReference type="GeneID" id="92079553"/>
<name>A0ABR1QA25_9PEZI</name>
<keyword evidence="2" id="KW-0472">Membrane</keyword>
<organism evidence="3 4">
    <name type="scientific">Apiospora aurea</name>
    <dbReference type="NCBI Taxonomy" id="335848"/>
    <lineage>
        <taxon>Eukaryota</taxon>
        <taxon>Fungi</taxon>
        <taxon>Dikarya</taxon>
        <taxon>Ascomycota</taxon>
        <taxon>Pezizomycotina</taxon>
        <taxon>Sordariomycetes</taxon>
        <taxon>Xylariomycetidae</taxon>
        <taxon>Amphisphaeriales</taxon>
        <taxon>Apiosporaceae</taxon>
        <taxon>Apiospora</taxon>
    </lineage>
</organism>
<dbReference type="EMBL" id="JAQQWE010000006">
    <property type="protein sequence ID" value="KAK7949383.1"/>
    <property type="molecule type" value="Genomic_DNA"/>
</dbReference>
<evidence type="ECO:0000313" key="4">
    <source>
        <dbReference type="Proteomes" id="UP001391051"/>
    </source>
</evidence>
<keyword evidence="2" id="KW-0812">Transmembrane</keyword>